<evidence type="ECO:0000313" key="2">
    <source>
        <dbReference type="Proteomes" id="UP000022611"/>
    </source>
</evidence>
<dbReference type="Proteomes" id="UP000022611">
    <property type="component" value="Unassembled WGS sequence"/>
</dbReference>
<protein>
    <submittedName>
        <fullName evidence="1">Uncharacterized protein</fullName>
    </submittedName>
</protein>
<proteinExistence type="predicted"/>
<gene>
    <name evidence="1" type="ORF">HK44_011995</name>
</gene>
<evidence type="ECO:0000313" key="1">
    <source>
        <dbReference type="EMBL" id="EXF92422.1"/>
    </source>
</evidence>
<reference evidence="1 2" key="1">
    <citation type="journal article" date="2011" name="J. Bacteriol.">
        <title>Draft genome sequence of the polycyclic aromatic hydrocarbon-degrading, genetically engineered bioluminescent bioreporter Pseudomonas fluorescens HK44.</title>
        <authorList>
            <person name="Chauhan A."/>
            <person name="Layton A.C."/>
            <person name="Williams D.E."/>
            <person name="Smartt A.E."/>
            <person name="Ripp S."/>
            <person name="Karpinets T.V."/>
            <person name="Brown S.D."/>
            <person name="Sayler G.S."/>
        </authorList>
    </citation>
    <scope>NUCLEOTIDE SEQUENCE [LARGE SCALE GENOMIC DNA]</scope>
    <source>
        <strain evidence="1 2">HK44</strain>
    </source>
</reference>
<dbReference type="PATRIC" id="fig|1042209.11.peg.4808"/>
<organism evidence="1 2">
    <name type="scientific">Pseudomonas fluorescens HK44</name>
    <dbReference type="NCBI Taxonomy" id="1042209"/>
    <lineage>
        <taxon>Bacteria</taxon>
        <taxon>Pseudomonadati</taxon>
        <taxon>Pseudomonadota</taxon>
        <taxon>Gammaproteobacteria</taxon>
        <taxon>Pseudomonadales</taxon>
        <taxon>Pseudomonadaceae</taxon>
        <taxon>Pseudomonas</taxon>
    </lineage>
</organism>
<sequence>MPDTPVPDRELRSDIATMSVAPNTTVSITPQYTNGTWKVDYVPPEYRPPIPGPSVQPYRDRPPTGNAGTITIKGEYKSPVLHDTDAPLTVVAVTETNPSSKETHTTYINVITQNILVWPDVLLVDGGGFPRELDIAKLATDGWASYEAYIKDPGPDSGALSSIDESWGRVTYTPGPHTPGLSELFTTIDEVQVKNRLTQKIGSAYLPILQNLVNAPILLNQGQSSLPEGKAQFEVHDRNEQPIKGLTWQVKHGPGSIDSNGLYYVNPNERHLHGTVVITSYLHSDGPLPRINFLVVIPLWIFRPNAGL</sequence>
<dbReference type="EMBL" id="AFOY02000018">
    <property type="protein sequence ID" value="EXF92422.1"/>
    <property type="molecule type" value="Genomic_DNA"/>
</dbReference>
<name>A0A010T4G6_PSEFL</name>
<dbReference type="AlphaFoldDB" id="A0A010T4G6"/>
<dbReference type="RefSeq" id="WP_019691863.1">
    <property type="nucleotide sequence ID" value="NZ_AFOY02000018.1"/>
</dbReference>
<accession>A0A010T4G6</accession>
<comment type="caution">
    <text evidence="1">The sequence shown here is derived from an EMBL/GenBank/DDBJ whole genome shotgun (WGS) entry which is preliminary data.</text>
</comment>
<dbReference type="OrthoDB" id="6458179at2"/>
<dbReference type="HOGENOM" id="CLU_902732_0_0_6"/>